<keyword evidence="5" id="KW-0342">GTP-binding</keyword>
<dbReference type="PANTHER" id="PTHR23001">
    <property type="entry name" value="EUKARYOTIC TRANSLATION INITIATION FACTOR"/>
    <property type="match status" value="1"/>
</dbReference>
<dbReference type="InterPro" id="IPR016190">
    <property type="entry name" value="Transl_init_fac_IF2/IF5_Zn-bd"/>
</dbReference>
<accession>A0A8J8NW18</accession>
<dbReference type="PANTHER" id="PTHR23001:SF7">
    <property type="entry name" value="EUKARYOTIC TRANSLATION INITIATION FACTOR 5"/>
    <property type="match status" value="1"/>
</dbReference>
<comment type="similarity">
    <text evidence="1">Belongs to the eIF-2-beta/eIF-5 family.</text>
</comment>
<evidence type="ECO:0000259" key="7">
    <source>
        <dbReference type="SMART" id="SM00653"/>
    </source>
</evidence>
<evidence type="ECO:0000256" key="1">
    <source>
        <dbReference type="ARBA" id="ARBA00010397"/>
    </source>
</evidence>
<evidence type="ECO:0000256" key="6">
    <source>
        <dbReference type="SAM" id="MobiDB-lite"/>
    </source>
</evidence>
<feature type="compositionally biased region" description="Low complexity" evidence="6">
    <location>
        <begin position="160"/>
        <end position="178"/>
    </location>
</feature>
<dbReference type="SMART" id="SM00653">
    <property type="entry name" value="eIF2B_5"/>
    <property type="match status" value="1"/>
</dbReference>
<dbReference type="OrthoDB" id="10250831at2759"/>
<feature type="domain" description="Translation initiation factor IF2/IF5" evidence="7">
    <location>
        <begin position="16"/>
        <end position="125"/>
    </location>
</feature>
<evidence type="ECO:0000256" key="5">
    <source>
        <dbReference type="ARBA" id="ARBA00023134"/>
    </source>
</evidence>
<gene>
    <name evidence="8" type="ORF">FGO68_gene5257</name>
</gene>
<protein>
    <recommendedName>
        <fullName evidence="7">Translation initiation factor IF2/IF5 domain-containing protein</fullName>
    </recommendedName>
</protein>
<evidence type="ECO:0000313" key="9">
    <source>
        <dbReference type="Proteomes" id="UP000785679"/>
    </source>
</evidence>
<dbReference type="GO" id="GO:0005092">
    <property type="term" value="F:GDP-dissociation inhibitor activity"/>
    <property type="evidence" value="ECO:0007669"/>
    <property type="project" value="TreeGrafter"/>
</dbReference>
<name>A0A8J8NW18_HALGN</name>
<dbReference type="GO" id="GO:0001732">
    <property type="term" value="P:formation of cytoplasmic translation initiation complex"/>
    <property type="evidence" value="ECO:0007669"/>
    <property type="project" value="TreeGrafter"/>
</dbReference>
<proteinExistence type="inferred from homology"/>
<comment type="caution">
    <text evidence="8">The sequence shown here is derived from an EMBL/GenBank/DDBJ whole genome shotgun (WGS) entry which is preliminary data.</text>
</comment>
<dbReference type="SUPFAM" id="SSF75689">
    <property type="entry name" value="Zinc-binding domain of translation initiation factor 2 beta"/>
    <property type="match status" value="1"/>
</dbReference>
<dbReference type="AlphaFoldDB" id="A0A8J8NW18"/>
<dbReference type="GO" id="GO:0005525">
    <property type="term" value="F:GTP binding"/>
    <property type="evidence" value="ECO:0007669"/>
    <property type="project" value="UniProtKB-KW"/>
</dbReference>
<keyword evidence="9" id="KW-1185">Reference proteome</keyword>
<dbReference type="Gene3D" id="3.30.30.170">
    <property type="match status" value="1"/>
</dbReference>
<dbReference type="EMBL" id="RRYP01004783">
    <property type="protein sequence ID" value="TNV82583.1"/>
    <property type="molecule type" value="Genomic_DNA"/>
</dbReference>
<keyword evidence="4" id="KW-0648">Protein biosynthesis</keyword>
<dbReference type="GO" id="GO:0071074">
    <property type="term" value="F:eukaryotic initiation factor eIF2 binding"/>
    <property type="evidence" value="ECO:0007669"/>
    <property type="project" value="TreeGrafter"/>
</dbReference>
<dbReference type="Gene3D" id="2.20.25.350">
    <property type="match status" value="1"/>
</dbReference>
<reference evidence="8" key="1">
    <citation type="submission" date="2019-06" db="EMBL/GenBank/DDBJ databases">
        <authorList>
            <person name="Zheng W."/>
        </authorList>
    </citation>
    <scope>NUCLEOTIDE SEQUENCE</scope>
    <source>
        <strain evidence="8">QDHG01</strain>
    </source>
</reference>
<dbReference type="Proteomes" id="UP000785679">
    <property type="component" value="Unassembled WGS sequence"/>
</dbReference>
<evidence type="ECO:0000256" key="3">
    <source>
        <dbReference type="ARBA" id="ARBA00022741"/>
    </source>
</evidence>
<evidence type="ECO:0000256" key="2">
    <source>
        <dbReference type="ARBA" id="ARBA00022540"/>
    </source>
</evidence>
<dbReference type="GO" id="GO:0003743">
    <property type="term" value="F:translation initiation factor activity"/>
    <property type="evidence" value="ECO:0007669"/>
    <property type="project" value="UniProtKB-KW"/>
</dbReference>
<dbReference type="SUPFAM" id="SSF100966">
    <property type="entry name" value="Translation initiation factor 2 beta, aIF2beta, N-terminal domain"/>
    <property type="match status" value="1"/>
</dbReference>
<keyword evidence="3" id="KW-0547">Nucleotide-binding</keyword>
<dbReference type="InterPro" id="IPR002735">
    <property type="entry name" value="Transl_init_fac_IF2/IF5_dom"/>
</dbReference>
<keyword evidence="2" id="KW-0396">Initiation factor</keyword>
<evidence type="ECO:0000313" key="8">
    <source>
        <dbReference type="EMBL" id="TNV82583.1"/>
    </source>
</evidence>
<evidence type="ECO:0000256" key="4">
    <source>
        <dbReference type="ARBA" id="ARBA00022917"/>
    </source>
</evidence>
<dbReference type="GO" id="GO:0005829">
    <property type="term" value="C:cytosol"/>
    <property type="evidence" value="ECO:0007669"/>
    <property type="project" value="TreeGrafter"/>
</dbReference>
<feature type="region of interest" description="Disordered" evidence="6">
    <location>
        <begin position="154"/>
        <end position="257"/>
    </location>
</feature>
<dbReference type="InterPro" id="IPR045196">
    <property type="entry name" value="IF2/IF5"/>
</dbReference>
<organism evidence="8 9">
    <name type="scientific">Halteria grandinella</name>
    <dbReference type="NCBI Taxonomy" id="5974"/>
    <lineage>
        <taxon>Eukaryota</taxon>
        <taxon>Sar</taxon>
        <taxon>Alveolata</taxon>
        <taxon>Ciliophora</taxon>
        <taxon>Intramacronucleata</taxon>
        <taxon>Spirotrichea</taxon>
        <taxon>Stichotrichia</taxon>
        <taxon>Sporadotrichida</taxon>
        <taxon>Halteriidae</taxon>
        <taxon>Halteria</taxon>
    </lineage>
</organism>
<dbReference type="InterPro" id="IPR016189">
    <property type="entry name" value="Transl_init_fac_IF2/IF5_N"/>
</dbReference>
<dbReference type="Pfam" id="PF01873">
    <property type="entry name" value="eIF-5_eIF-2B"/>
    <property type="match status" value="1"/>
</dbReference>
<sequence>MSGGKVNIPSYIQDPSYRYKMPMMILKKESRLNGVKTNVFNLDEVAKALRVPEEALIKYWCAELGASKEKTTILKGQHDYHVLLKTLDKFIEKYLLCQKCKLPETTLYVSKQKKLMSKCRACGNENLLDDSHRAGTHLLKHVPTNMDEIDVKKGSAEAKAATQQTDASSSQQTDGAGVAEERKEKKAKKSKKKETTEEGGAAAATEEDGGEPKEKKKKKKKEVEEEVDNGGLTGLTLESEEIGGNQQVQANFDRTKRRSRFFREAPRGTSPHPGLPGLHLRVQILDSLLRPLWPRGNPQPPAPMEGIREGVPRAGPPRWGPRGEATPTGHRAFLREKTPRRYAQVRSHVHEADVRSRRIWRGVHHQVVQARSQT</sequence>